<dbReference type="KEGG" id="mshj:MSHI_13980"/>
<dbReference type="InterPro" id="IPR024962">
    <property type="entry name" value="YukD-like"/>
</dbReference>
<dbReference type="Gene3D" id="3.10.20.90">
    <property type="entry name" value="Phosphatidylinositol 3-kinase Catalytic Subunit, Chain A, domain 1"/>
    <property type="match status" value="1"/>
</dbReference>
<evidence type="ECO:0000256" key="2">
    <source>
        <dbReference type="ARBA" id="ARBA00006162"/>
    </source>
</evidence>
<evidence type="ECO:0000256" key="6">
    <source>
        <dbReference type="ARBA" id="ARBA00023136"/>
    </source>
</evidence>
<dbReference type="AlphaFoldDB" id="A0A7I7MNS6"/>
<dbReference type="OrthoDB" id="4711249at2"/>
<dbReference type="NCBIfam" id="TIGR03920">
    <property type="entry name" value="T7SS_EccD"/>
    <property type="match status" value="1"/>
</dbReference>
<evidence type="ECO:0000256" key="3">
    <source>
        <dbReference type="ARBA" id="ARBA00022475"/>
    </source>
</evidence>
<keyword evidence="3" id="KW-1003">Cell membrane</keyword>
<dbReference type="InterPro" id="IPR006707">
    <property type="entry name" value="T7SS_EccD"/>
</dbReference>
<dbReference type="Pfam" id="PF19053">
    <property type="entry name" value="EccD"/>
    <property type="match status" value="1"/>
</dbReference>
<sequence>MTAVADAPQTDVEGVSSPRSVVVGIMAGAGVQIGVLLDANAPVSVMTDPLLKVVNGRLRELGETPLEASGRGRWALCLVDGVPLRATQSLTEQDIYDGDRLWIRFIPDSEHRSQVIEHISTAVASNLSKRFAAIDPVVAVQVGASMVATGVALASGVLAWWRWHHNTWLTTIFAAVIGVLVLSVAVLLLMRAKTDADRRVGDLLLMSGLLPVTVAAAAAPPGPVGSPQAVLGFGVLTVVAALALRFTGRRLGIYTATITITALVTLASLSRMVAATSAVTLLSCLVLTCVILYHAAPALSRRLAGIRLPVFPSATSRWVFEARPDLPTTVVVSDGGRPVLEGPASVRDVMLQAERARSFLSGLLVGLGVLMVVCLTALCDPHTGQRWLPLILAGFTSGFLLLRGRSYVDRWQAITLAATAVIIVAAVVVRYAVELSSPLAVSIAAAILVLLPAAGMAAAAHVPNTIYSPLFRKLVEWIEYLCLMPIFPLALWLMNVYAAIRYR</sequence>
<comment type="similarity">
    <text evidence="2">Belongs to the EccD/Snm4 family.</text>
</comment>
<evidence type="ECO:0000259" key="7">
    <source>
        <dbReference type="Pfam" id="PF19053"/>
    </source>
</evidence>
<comment type="subcellular location">
    <subcellularLocation>
        <location evidence="1">Cell membrane</location>
        <topology evidence="1">Multi-pass membrane protein</topology>
    </subcellularLocation>
</comment>
<dbReference type="EMBL" id="AP022575">
    <property type="protein sequence ID" value="BBX73492.1"/>
    <property type="molecule type" value="Genomic_DNA"/>
</dbReference>
<dbReference type="Pfam" id="PF08817">
    <property type="entry name" value="YukD"/>
    <property type="match status" value="1"/>
</dbReference>
<dbReference type="RefSeq" id="WP_083051473.1">
    <property type="nucleotide sequence ID" value="NZ_AP022575.1"/>
</dbReference>
<name>A0A7I7MNS6_9MYCO</name>
<keyword evidence="9" id="KW-1185">Reference proteome</keyword>
<keyword evidence="4" id="KW-0812">Transmembrane</keyword>
<organism evidence="8 9">
    <name type="scientific">Mycobacterium shinjukuense</name>
    <dbReference type="NCBI Taxonomy" id="398694"/>
    <lineage>
        <taxon>Bacteria</taxon>
        <taxon>Bacillati</taxon>
        <taxon>Actinomycetota</taxon>
        <taxon>Actinomycetes</taxon>
        <taxon>Mycobacteriales</taxon>
        <taxon>Mycobacteriaceae</taxon>
        <taxon>Mycobacterium</taxon>
    </lineage>
</organism>
<evidence type="ECO:0000256" key="1">
    <source>
        <dbReference type="ARBA" id="ARBA00004651"/>
    </source>
</evidence>
<evidence type="ECO:0000313" key="8">
    <source>
        <dbReference type="EMBL" id="BBX73492.1"/>
    </source>
</evidence>
<evidence type="ECO:0000313" key="9">
    <source>
        <dbReference type="Proteomes" id="UP000467236"/>
    </source>
</evidence>
<dbReference type="Proteomes" id="UP000467236">
    <property type="component" value="Chromosome"/>
</dbReference>
<feature type="domain" description="EccD-like transmembrane" evidence="7">
    <location>
        <begin position="145"/>
        <end position="501"/>
    </location>
</feature>
<keyword evidence="6" id="KW-0472">Membrane</keyword>
<dbReference type="GO" id="GO:0005886">
    <property type="term" value="C:plasma membrane"/>
    <property type="evidence" value="ECO:0007669"/>
    <property type="project" value="UniProtKB-SubCell"/>
</dbReference>
<dbReference type="InterPro" id="IPR044049">
    <property type="entry name" value="EccD_transm"/>
</dbReference>
<gene>
    <name evidence="8" type="ORF">MSHI_13980</name>
</gene>
<dbReference type="PIRSF" id="PIRSF017804">
    <property type="entry name" value="Secretion_EccD1"/>
    <property type="match status" value="1"/>
</dbReference>
<proteinExistence type="inferred from homology"/>
<evidence type="ECO:0000256" key="4">
    <source>
        <dbReference type="ARBA" id="ARBA00022692"/>
    </source>
</evidence>
<evidence type="ECO:0000256" key="5">
    <source>
        <dbReference type="ARBA" id="ARBA00022989"/>
    </source>
</evidence>
<reference evidence="8 9" key="1">
    <citation type="journal article" date="2019" name="Emerg. Microbes Infect.">
        <title>Comprehensive subspecies identification of 175 nontuberculous mycobacteria species based on 7547 genomic profiles.</title>
        <authorList>
            <person name="Matsumoto Y."/>
            <person name="Kinjo T."/>
            <person name="Motooka D."/>
            <person name="Nabeya D."/>
            <person name="Jung N."/>
            <person name="Uechi K."/>
            <person name="Horii T."/>
            <person name="Iida T."/>
            <person name="Fujita J."/>
            <person name="Nakamura S."/>
        </authorList>
    </citation>
    <scope>NUCLEOTIDE SEQUENCE [LARGE SCALE GENOMIC DNA]</scope>
    <source>
        <strain evidence="8 9">JCM 14233</strain>
    </source>
</reference>
<keyword evidence="5" id="KW-1133">Transmembrane helix</keyword>
<protein>
    <submittedName>
        <fullName evidence="8">Type VII secretion integral membrane protein EccD</fullName>
    </submittedName>
</protein>
<accession>A0A7I7MNS6</accession>